<sequence>MKRYVWIGLIVIAMAIGWFLSLDPFRHQPPEPTVTIEGRDVKVYTGTYSWSGMFRGETADAKAEAIDLVKDDPSTLAKPEDRLMIRFEEEPTPKSFTIVLWSVEDKKEIKTYKKTGQITVPSTPGRYVYQITADWKEGDGDFAFPIEVK</sequence>
<keyword evidence="1" id="KW-1133">Transmembrane helix</keyword>
<evidence type="ECO:0000313" key="2">
    <source>
        <dbReference type="EMBL" id="KTR27783.1"/>
    </source>
</evidence>
<evidence type="ECO:0000256" key="1">
    <source>
        <dbReference type="SAM" id="Phobius"/>
    </source>
</evidence>
<reference evidence="2 3" key="1">
    <citation type="journal article" date="2016" name="Front. Microbiol.">
        <title>Genomic Resource of Rice Seed Associated Bacteria.</title>
        <authorList>
            <person name="Midha S."/>
            <person name="Bansal K."/>
            <person name="Sharma S."/>
            <person name="Kumar N."/>
            <person name="Patil P.P."/>
            <person name="Chaudhry V."/>
            <person name="Patil P.B."/>
        </authorList>
    </citation>
    <scope>NUCLEOTIDE SEQUENCE [LARGE SCALE GENOMIC DNA]</scope>
    <source>
        <strain evidence="2 3">RSA11</strain>
    </source>
</reference>
<accession>A0AAW3MEV2</accession>
<organism evidence="2 3">
    <name type="scientific">Exiguobacterium indicum</name>
    <dbReference type="NCBI Taxonomy" id="296995"/>
    <lineage>
        <taxon>Bacteria</taxon>
        <taxon>Bacillati</taxon>
        <taxon>Bacillota</taxon>
        <taxon>Bacilli</taxon>
        <taxon>Bacillales</taxon>
        <taxon>Bacillales Family XII. Incertae Sedis</taxon>
        <taxon>Exiguobacterium</taxon>
    </lineage>
</organism>
<evidence type="ECO:0000313" key="3">
    <source>
        <dbReference type="Proteomes" id="UP000072605"/>
    </source>
</evidence>
<feature type="transmembrane region" description="Helical" evidence="1">
    <location>
        <begin position="6"/>
        <end position="22"/>
    </location>
</feature>
<evidence type="ECO:0008006" key="4">
    <source>
        <dbReference type="Google" id="ProtNLM"/>
    </source>
</evidence>
<keyword evidence="1" id="KW-0472">Membrane</keyword>
<dbReference type="Proteomes" id="UP000072605">
    <property type="component" value="Unassembled WGS sequence"/>
</dbReference>
<dbReference type="AlphaFoldDB" id="A0AAW3MEV2"/>
<gene>
    <name evidence="2" type="ORF">RSA11_03715</name>
</gene>
<proteinExistence type="predicted"/>
<comment type="caution">
    <text evidence="2">The sequence shown here is derived from an EMBL/GenBank/DDBJ whole genome shotgun (WGS) entry which is preliminary data.</text>
</comment>
<keyword evidence="1" id="KW-0812">Transmembrane</keyword>
<name>A0AAW3MEV2_9BACL</name>
<dbReference type="RefSeq" id="WP_058713120.1">
    <property type="nucleotide sequence ID" value="NZ_LDQV01000012.1"/>
</dbReference>
<dbReference type="EMBL" id="LDQV01000012">
    <property type="protein sequence ID" value="KTR27783.1"/>
    <property type="molecule type" value="Genomic_DNA"/>
</dbReference>
<protein>
    <recommendedName>
        <fullName evidence="4">YtkA-like domain-containing protein</fullName>
    </recommendedName>
</protein>